<dbReference type="RefSeq" id="XP_060444913.1">
    <property type="nucleotide sequence ID" value="XM_060592497.1"/>
</dbReference>
<name>A0AAI9ZR35_9PEZI</name>
<dbReference type="EMBL" id="JAHMHQ010000011">
    <property type="protein sequence ID" value="KAK1636306.1"/>
    <property type="molecule type" value="Genomic_DNA"/>
</dbReference>
<evidence type="ECO:0000313" key="2">
    <source>
        <dbReference type="Proteomes" id="UP001243989"/>
    </source>
</evidence>
<keyword evidence="2" id="KW-1185">Reference proteome</keyword>
<proteinExistence type="predicted"/>
<dbReference type="Proteomes" id="UP001243989">
    <property type="component" value="Unassembled WGS sequence"/>
</dbReference>
<evidence type="ECO:0000313" key="1">
    <source>
        <dbReference type="EMBL" id="KAK1636306.1"/>
    </source>
</evidence>
<protein>
    <submittedName>
        <fullName evidence="1">Uncharacterized protein</fullName>
    </submittedName>
</protein>
<sequence length="177" mass="20485">MYSLKPTIDFVSIAYQASTLYKTRFKRLFQLSPKEPRKMGSPTPALGYFTGKHVMENLDIIILDIKPVPENSSPELRMRVNGLAGQEHHLWHYNLDVWYDLPENADHCLRRGLDRSDWDSYLMSSKSNTQGQVEKFGWNMCGLQKSPRGICNLLKFPNIQAEGEESPYEAFWHMEAT</sequence>
<accession>A0AAI9ZR35</accession>
<dbReference type="AlphaFoldDB" id="A0AAI9ZR35"/>
<comment type="caution">
    <text evidence="1">The sequence shown here is derived from an EMBL/GenBank/DDBJ whole genome shotgun (WGS) entry which is preliminary data.</text>
</comment>
<reference evidence="1" key="1">
    <citation type="submission" date="2021-06" db="EMBL/GenBank/DDBJ databases">
        <title>Comparative genomics, transcriptomics and evolutionary studies reveal genomic signatures of adaptation to plant cell wall in hemibiotrophic fungi.</title>
        <authorList>
            <consortium name="DOE Joint Genome Institute"/>
            <person name="Baroncelli R."/>
            <person name="Diaz J.F."/>
            <person name="Benocci T."/>
            <person name="Peng M."/>
            <person name="Battaglia E."/>
            <person name="Haridas S."/>
            <person name="Andreopoulos W."/>
            <person name="Labutti K."/>
            <person name="Pangilinan J."/>
            <person name="Floch G.L."/>
            <person name="Makela M.R."/>
            <person name="Henrissat B."/>
            <person name="Grigoriev I.V."/>
            <person name="Crouch J.A."/>
            <person name="De Vries R.P."/>
            <person name="Sukno S.A."/>
            <person name="Thon M.R."/>
        </authorList>
    </citation>
    <scope>NUCLEOTIDE SEQUENCE</scope>
    <source>
        <strain evidence="1">CBS 102054</strain>
    </source>
</reference>
<organism evidence="1 2">
    <name type="scientific">Colletotrichum phormii</name>
    <dbReference type="NCBI Taxonomy" id="359342"/>
    <lineage>
        <taxon>Eukaryota</taxon>
        <taxon>Fungi</taxon>
        <taxon>Dikarya</taxon>
        <taxon>Ascomycota</taxon>
        <taxon>Pezizomycotina</taxon>
        <taxon>Sordariomycetes</taxon>
        <taxon>Hypocreomycetidae</taxon>
        <taxon>Glomerellales</taxon>
        <taxon>Glomerellaceae</taxon>
        <taxon>Colletotrichum</taxon>
        <taxon>Colletotrichum acutatum species complex</taxon>
    </lineage>
</organism>
<gene>
    <name evidence="1" type="ORF">BDP81DRAFT_450206</name>
</gene>
<dbReference type="GeneID" id="85477359"/>